<evidence type="ECO:0000313" key="2">
    <source>
        <dbReference type="EMBL" id="MCF2528135.1"/>
    </source>
</evidence>
<keyword evidence="3" id="KW-1185">Reference proteome</keyword>
<accession>A0AA41U090</accession>
<reference evidence="2" key="1">
    <citation type="submission" date="2022-01" db="EMBL/GenBank/DDBJ databases">
        <title>Genome-Based Taxonomic Classification of the Phylum Actinobacteria.</title>
        <authorList>
            <person name="Gao Y."/>
        </authorList>
    </citation>
    <scope>NUCLEOTIDE SEQUENCE</scope>
    <source>
        <strain evidence="2">KLBMP 8922</strain>
    </source>
</reference>
<comment type="caution">
    <text evidence="2">The sequence shown here is derived from an EMBL/GenBank/DDBJ whole genome shotgun (WGS) entry which is preliminary data.</text>
</comment>
<evidence type="ECO:0000313" key="3">
    <source>
        <dbReference type="Proteomes" id="UP001165378"/>
    </source>
</evidence>
<proteinExistence type="predicted"/>
<organism evidence="2 3">
    <name type="scientific">Yinghuangia soli</name>
    <dbReference type="NCBI Taxonomy" id="2908204"/>
    <lineage>
        <taxon>Bacteria</taxon>
        <taxon>Bacillati</taxon>
        <taxon>Actinomycetota</taxon>
        <taxon>Actinomycetes</taxon>
        <taxon>Kitasatosporales</taxon>
        <taxon>Streptomycetaceae</taxon>
        <taxon>Yinghuangia</taxon>
    </lineage>
</organism>
<dbReference type="AlphaFoldDB" id="A0AA41U090"/>
<evidence type="ECO:0000256" key="1">
    <source>
        <dbReference type="SAM" id="MobiDB-lite"/>
    </source>
</evidence>
<name>A0AA41U090_9ACTN</name>
<feature type="region of interest" description="Disordered" evidence="1">
    <location>
        <begin position="21"/>
        <end position="41"/>
    </location>
</feature>
<dbReference type="RefSeq" id="WP_235052287.1">
    <property type="nucleotide sequence ID" value="NZ_JAKFHA010000005.1"/>
</dbReference>
<dbReference type="Proteomes" id="UP001165378">
    <property type="component" value="Unassembled WGS sequence"/>
</dbReference>
<sequence>MTQTTDQPLARVRDAVRRTAELTRGRVASGTGHNDADDTEGTIGTDGAIGFDPLPLLAALDRAGARVAAIGQVAGIIHGSAELTGDLDLLWDGSAAQAAAVAAALAAVGGMLVEDDGTMVPPTAAAMRRPKWDYVTPTAGGDLCTPELPWGALDVAAFLARAEQAEGLDGTTMHFLRRTDLVAMRRAVGRPKDLRRADELDRLAAAETAEKEGKKGKAD</sequence>
<gene>
    <name evidence="2" type="ORF">LZ495_13000</name>
</gene>
<protein>
    <submittedName>
        <fullName evidence="2">Uncharacterized protein</fullName>
    </submittedName>
</protein>
<dbReference type="EMBL" id="JAKFHA010000005">
    <property type="protein sequence ID" value="MCF2528135.1"/>
    <property type="molecule type" value="Genomic_DNA"/>
</dbReference>